<dbReference type="SUPFAM" id="SSF51735">
    <property type="entry name" value="NAD(P)-binding Rossmann-fold domains"/>
    <property type="match status" value="1"/>
</dbReference>
<accession>A0A023B5C7</accession>
<comment type="subcellular location">
    <subcellularLocation>
        <location evidence="1">Endoplasmic reticulum</location>
    </subcellularLocation>
</comment>
<evidence type="ECO:0000256" key="1">
    <source>
        <dbReference type="ARBA" id="ARBA00004240"/>
    </source>
</evidence>
<dbReference type="CDD" id="cd05356">
    <property type="entry name" value="17beta-HSD1_like_SDR_c"/>
    <property type="match status" value="1"/>
</dbReference>
<proteinExistence type="inferred from homology"/>
<dbReference type="PROSITE" id="PS00061">
    <property type="entry name" value="ADH_SHORT"/>
    <property type="match status" value="1"/>
</dbReference>
<dbReference type="InterPro" id="IPR036291">
    <property type="entry name" value="NAD(P)-bd_dom_sf"/>
</dbReference>
<evidence type="ECO:0000256" key="2">
    <source>
        <dbReference type="ARBA" id="ARBA00006484"/>
    </source>
</evidence>
<keyword evidence="6" id="KW-1185">Reference proteome</keyword>
<dbReference type="OMA" id="NINMMAV"/>
<dbReference type="PANTHER" id="PTHR43899:SF13">
    <property type="entry name" value="RH59310P"/>
    <property type="match status" value="1"/>
</dbReference>
<dbReference type="InterPro" id="IPR051019">
    <property type="entry name" value="VLCFA-Steroid_DH"/>
</dbReference>
<dbReference type="VEuPathDB" id="CryptoDB:GNI_091020"/>
<dbReference type="InterPro" id="IPR002347">
    <property type="entry name" value="SDR_fam"/>
</dbReference>
<organism evidence="5 6">
    <name type="scientific">Gregarina niphandrodes</name>
    <name type="common">Septate eugregarine</name>
    <dbReference type="NCBI Taxonomy" id="110365"/>
    <lineage>
        <taxon>Eukaryota</taxon>
        <taxon>Sar</taxon>
        <taxon>Alveolata</taxon>
        <taxon>Apicomplexa</taxon>
        <taxon>Conoidasida</taxon>
        <taxon>Gregarinasina</taxon>
        <taxon>Eugregarinorida</taxon>
        <taxon>Gregarinidae</taxon>
        <taxon>Gregarina</taxon>
    </lineage>
</organism>
<sequence>MFEFIGLLVVVVWLLKVAHTVPGVCSRRRSLPKTLGDKLVITGATDGIGRAYADLAAKNGIPILVLVGRNQEKLDAVKREVETKTTTVRTVQADFDSADLTKTAGFEELKRELSTAESLINCAGVSYPGAMYYEEVGVPFLDTLIRVNLMSTMIAAHLAYKGMRARGKGLLVFMGSASSLVAEPLLVGYAGTKGAIDGLGRSLQAECVSTEFGIQIQVPFMVTTKMSKIRKPSLLVPSADAYARAGLRAACHASNRTVNDSMRATICPYWSHQVILNVCQRLPRYLWEQFRLSEQKVLRKKYMAKVTKATTTA</sequence>
<dbReference type="GO" id="GO:0005783">
    <property type="term" value="C:endoplasmic reticulum"/>
    <property type="evidence" value="ECO:0007669"/>
    <property type="project" value="UniProtKB-SubCell"/>
</dbReference>
<dbReference type="OrthoDB" id="1393670at2759"/>
<dbReference type="Proteomes" id="UP000019763">
    <property type="component" value="Unassembled WGS sequence"/>
</dbReference>
<dbReference type="EMBL" id="AFNH02000680">
    <property type="protein sequence ID" value="EZG60069.1"/>
    <property type="molecule type" value="Genomic_DNA"/>
</dbReference>
<keyword evidence="4" id="KW-0732">Signal</keyword>
<comment type="caution">
    <text evidence="5">The sequence shown here is derived from an EMBL/GenBank/DDBJ whole genome shotgun (WGS) entry which is preliminary data.</text>
</comment>
<dbReference type="PIRSF" id="PIRSF000126">
    <property type="entry name" value="11-beta-HSD1"/>
    <property type="match status" value="1"/>
</dbReference>
<evidence type="ECO:0000256" key="4">
    <source>
        <dbReference type="SAM" id="SignalP"/>
    </source>
</evidence>
<dbReference type="PANTHER" id="PTHR43899">
    <property type="entry name" value="RH59310P"/>
    <property type="match status" value="1"/>
</dbReference>
<evidence type="ECO:0000313" key="5">
    <source>
        <dbReference type="EMBL" id="EZG60069.1"/>
    </source>
</evidence>
<dbReference type="GeneID" id="22913267"/>
<dbReference type="PRINTS" id="PR00081">
    <property type="entry name" value="GDHRDH"/>
</dbReference>
<name>A0A023B5C7_GRENI</name>
<dbReference type="RefSeq" id="XP_011130853.1">
    <property type="nucleotide sequence ID" value="XM_011132551.1"/>
</dbReference>
<protein>
    <submittedName>
        <fullName evidence="5">Short chain dehydrogenase</fullName>
    </submittedName>
</protein>
<dbReference type="Pfam" id="PF00106">
    <property type="entry name" value="adh_short"/>
    <property type="match status" value="1"/>
</dbReference>
<reference evidence="5" key="1">
    <citation type="submission" date="2013-12" db="EMBL/GenBank/DDBJ databases">
        <authorList>
            <person name="Omoto C.K."/>
            <person name="Sibley D."/>
            <person name="Venepally P."/>
            <person name="Hadjithomas M."/>
            <person name="Karamycheva S."/>
            <person name="Brunk B."/>
            <person name="Roos D."/>
            <person name="Caler E."/>
            <person name="Lorenzi H."/>
        </authorList>
    </citation>
    <scope>NUCLEOTIDE SEQUENCE</scope>
</reference>
<comment type="similarity">
    <text evidence="2">Belongs to the short-chain dehydrogenases/reductases (SDR) family.</text>
</comment>
<evidence type="ECO:0000256" key="3">
    <source>
        <dbReference type="ARBA" id="ARBA00023002"/>
    </source>
</evidence>
<dbReference type="GO" id="GO:0016491">
    <property type="term" value="F:oxidoreductase activity"/>
    <property type="evidence" value="ECO:0007669"/>
    <property type="project" value="UniProtKB-KW"/>
</dbReference>
<feature type="signal peptide" evidence="4">
    <location>
        <begin position="1"/>
        <end position="20"/>
    </location>
</feature>
<evidence type="ECO:0000313" key="6">
    <source>
        <dbReference type="Proteomes" id="UP000019763"/>
    </source>
</evidence>
<dbReference type="AlphaFoldDB" id="A0A023B5C7"/>
<keyword evidence="3" id="KW-0560">Oxidoreductase</keyword>
<dbReference type="InterPro" id="IPR020904">
    <property type="entry name" value="Sc_DH/Rdtase_CS"/>
</dbReference>
<gene>
    <name evidence="5" type="ORF">GNI_091020</name>
</gene>
<dbReference type="Gene3D" id="3.40.50.720">
    <property type="entry name" value="NAD(P)-binding Rossmann-like Domain"/>
    <property type="match status" value="1"/>
</dbReference>
<dbReference type="eggNOG" id="ENOG502QRPU">
    <property type="taxonomic scope" value="Eukaryota"/>
</dbReference>
<feature type="chain" id="PRO_5001511989" evidence="4">
    <location>
        <begin position="21"/>
        <end position="313"/>
    </location>
</feature>